<organism evidence="3 4">
    <name type="scientific">Pseudonocardia bannensis</name>
    <dbReference type="NCBI Taxonomy" id="630973"/>
    <lineage>
        <taxon>Bacteria</taxon>
        <taxon>Bacillati</taxon>
        <taxon>Actinomycetota</taxon>
        <taxon>Actinomycetes</taxon>
        <taxon>Pseudonocardiales</taxon>
        <taxon>Pseudonocardiaceae</taxon>
        <taxon>Pseudonocardia</taxon>
    </lineage>
</organism>
<comment type="caution">
    <text evidence="3">The sequence shown here is derived from an EMBL/GenBank/DDBJ whole genome shotgun (WGS) entry which is preliminary data.</text>
</comment>
<evidence type="ECO:0000313" key="3">
    <source>
        <dbReference type="EMBL" id="NMH91661.1"/>
    </source>
</evidence>
<keyword evidence="2" id="KW-0472">Membrane</keyword>
<dbReference type="Gene3D" id="3.20.19.10">
    <property type="entry name" value="Aconitase, domain 4"/>
    <property type="match status" value="1"/>
</dbReference>
<keyword evidence="2" id="KW-1133">Transmembrane helix</keyword>
<reference evidence="3 4" key="1">
    <citation type="submission" date="2020-04" db="EMBL/GenBank/DDBJ databases">
        <authorList>
            <person name="Klaysubun C."/>
            <person name="Duangmal K."/>
            <person name="Lipun K."/>
        </authorList>
    </citation>
    <scope>NUCLEOTIDE SEQUENCE [LARGE SCALE GENOMIC DNA]</scope>
    <source>
        <strain evidence="3 4">DSM 45300</strain>
    </source>
</reference>
<dbReference type="Proteomes" id="UP000586918">
    <property type="component" value="Unassembled WGS sequence"/>
</dbReference>
<dbReference type="SUPFAM" id="SSF52016">
    <property type="entry name" value="LeuD/IlvD-like"/>
    <property type="match status" value="1"/>
</dbReference>
<keyword evidence="2" id="KW-0812">Transmembrane</keyword>
<proteinExistence type="predicted"/>
<dbReference type="EMBL" id="JAAXKZ010000022">
    <property type="protein sequence ID" value="NMH91661.1"/>
    <property type="molecule type" value="Genomic_DNA"/>
</dbReference>
<feature type="transmembrane region" description="Helical" evidence="2">
    <location>
        <begin position="55"/>
        <end position="77"/>
    </location>
</feature>
<keyword evidence="4" id="KW-1185">Reference proteome</keyword>
<protein>
    <submittedName>
        <fullName evidence="3">Uncharacterized protein</fullName>
    </submittedName>
</protein>
<name>A0A848DGL1_9PSEU</name>
<sequence>MHDEEDLVIRVAPARRSHHQGTGRIHRSNLIGMGVLPLQFPNGESAGSLGGSGPAIVRALGGALITLGVVALLLAGYELYGSARITRYEQRQAAADLDQYRRTGPEPAGAQAEPPAPRQPFARIYIPRFGPDWSFTIAEGVGQDVLAAVPGITRRPPYRADPATSPSPATGSGAARPSAPPTSS</sequence>
<evidence type="ECO:0000313" key="4">
    <source>
        <dbReference type="Proteomes" id="UP000586918"/>
    </source>
</evidence>
<evidence type="ECO:0000256" key="2">
    <source>
        <dbReference type="SAM" id="Phobius"/>
    </source>
</evidence>
<dbReference type="InterPro" id="IPR015928">
    <property type="entry name" value="Aconitase/3IPM_dehydase_swvl"/>
</dbReference>
<feature type="region of interest" description="Disordered" evidence="1">
    <location>
        <begin position="153"/>
        <end position="184"/>
    </location>
</feature>
<gene>
    <name evidence="3" type="ORF">HF519_08705</name>
</gene>
<evidence type="ECO:0000256" key="1">
    <source>
        <dbReference type="SAM" id="MobiDB-lite"/>
    </source>
</evidence>
<accession>A0A848DGL1</accession>
<dbReference type="AlphaFoldDB" id="A0A848DGL1"/>